<dbReference type="RefSeq" id="WP_118230695.1">
    <property type="nucleotide sequence ID" value="NZ_JAQDZC010000010.1"/>
</dbReference>
<evidence type="ECO:0000256" key="3">
    <source>
        <dbReference type="ARBA" id="ARBA00022989"/>
    </source>
</evidence>
<evidence type="ECO:0000313" key="7">
    <source>
        <dbReference type="Proteomes" id="UP000292919"/>
    </source>
</evidence>
<feature type="transmembrane region" description="Helical" evidence="5">
    <location>
        <begin position="139"/>
        <end position="160"/>
    </location>
</feature>
<reference evidence="6 7" key="1">
    <citation type="submission" date="2018-12" db="EMBL/GenBank/DDBJ databases">
        <title>First genome draft of Desulfovibrio legallis sp. nov.</title>
        <authorList>
            <person name="Ben Dhia O."/>
            <person name="Najjari A."/>
            <person name="Ferjani R."/>
            <person name="Fhoula I."/>
            <person name="Fardeau M.-L."/>
            <person name="Boudabbous A."/>
            <person name="Ouzari H.I."/>
        </authorList>
    </citation>
    <scope>NUCLEOTIDE SEQUENCE [LARGE SCALE GENOMIC DNA]</scope>
    <source>
        <strain evidence="6 7">H1T</strain>
    </source>
</reference>
<accession>A0A6H3F8C4</accession>
<name>A0A6H3F8C4_9BACT</name>
<comment type="subcellular location">
    <subcellularLocation>
        <location evidence="1">Membrane</location>
        <topology evidence="1">Multi-pass membrane protein</topology>
    </subcellularLocation>
</comment>
<dbReference type="InterPro" id="IPR018086">
    <property type="entry name" value="NADH_UbQ_OxRdtase_su1_CS"/>
</dbReference>
<feature type="transmembrane region" description="Helical" evidence="5">
    <location>
        <begin position="235"/>
        <end position="259"/>
    </location>
</feature>
<protein>
    <submittedName>
        <fullName evidence="6">NADH-quinone oxidoreductase subunit H</fullName>
    </submittedName>
</protein>
<proteinExistence type="predicted"/>
<gene>
    <name evidence="6" type="ORF">EB812_11415</name>
</gene>
<evidence type="ECO:0000313" key="6">
    <source>
        <dbReference type="EMBL" id="TBH78191.1"/>
    </source>
</evidence>
<feature type="transmembrane region" description="Helical" evidence="5">
    <location>
        <begin position="193"/>
        <end position="214"/>
    </location>
</feature>
<evidence type="ECO:0000256" key="2">
    <source>
        <dbReference type="ARBA" id="ARBA00022692"/>
    </source>
</evidence>
<dbReference type="Pfam" id="PF00146">
    <property type="entry name" value="NADHdh"/>
    <property type="match status" value="1"/>
</dbReference>
<dbReference type="EMBL" id="SIXC01000020">
    <property type="protein sequence ID" value="TBH78191.1"/>
    <property type="molecule type" value="Genomic_DNA"/>
</dbReference>
<dbReference type="GO" id="GO:0005886">
    <property type="term" value="C:plasma membrane"/>
    <property type="evidence" value="ECO:0007669"/>
    <property type="project" value="TreeGrafter"/>
</dbReference>
<comment type="caution">
    <text evidence="6">The sequence shown here is derived from an EMBL/GenBank/DDBJ whole genome shotgun (WGS) entry which is preliminary data.</text>
</comment>
<dbReference type="PROSITE" id="PS00668">
    <property type="entry name" value="COMPLEX1_ND1_2"/>
    <property type="match status" value="1"/>
</dbReference>
<feature type="transmembrane region" description="Helical" evidence="5">
    <location>
        <begin position="301"/>
        <end position="322"/>
    </location>
</feature>
<feature type="transmembrane region" description="Helical" evidence="5">
    <location>
        <begin position="271"/>
        <end position="289"/>
    </location>
</feature>
<evidence type="ECO:0000256" key="4">
    <source>
        <dbReference type="ARBA" id="ARBA00023136"/>
    </source>
</evidence>
<keyword evidence="7" id="KW-1185">Reference proteome</keyword>
<dbReference type="PANTHER" id="PTHR43359:SF1">
    <property type="entry name" value="FORMATE HYDROGENLYASE SUBUNIT 4-RELATED"/>
    <property type="match status" value="1"/>
</dbReference>
<feature type="transmembrane region" description="Helical" evidence="5">
    <location>
        <begin position="6"/>
        <end position="27"/>
    </location>
</feature>
<keyword evidence="3 5" id="KW-1133">Transmembrane helix</keyword>
<feature type="transmembrane region" description="Helical" evidence="5">
    <location>
        <begin position="105"/>
        <end position="127"/>
    </location>
</feature>
<evidence type="ECO:0000256" key="1">
    <source>
        <dbReference type="ARBA" id="ARBA00004141"/>
    </source>
</evidence>
<dbReference type="InterPro" id="IPR001694">
    <property type="entry name" value="NADH_UbQ_OxRdtase_su1/FPO"/>
</dbReference>
<sequence length="323" mass="34947">MSDTLLAIVHMCLFPGGVFALLVAMFFKGLDRRVEARLQRRVGPPLTQPWLDIAKLLTKETLIPKTACRPAFLMAPVFGFTGMAVCAAFIPVPGVYSGLYNMGDLLVLFYLLPIPAMALMLGGSASSSPFGAVGFSREMLLMLAYETPLLMILLSVAMLVGKALHGGAWGAEFSLLRIVAWQQEAGSLGFNPAMVPALFAYLIFLPGTMGVAPFDIPEAETEIIEGPLLEYGGPLLALFQITSALKTFVVLGLGVALFFPGTISDLWPVNLLWFLLKCLALMLLSLTLVKSAMGRLRIDQAFRFYVTVPTGLALLSLVLVWVL</sequence>
<evidence type="ECO:0000256" key="5">
    <source>
        <dbReference type="SAM" id="Phobius"/>
    </source>
</evidence>
<feature type="transmembrane region" description="Helical" evidence="5">
    <location>
        <begin position="71"/>
        <end position="93"/>
    </location>
</feature>
<organism evidence="6 7">
    <name type="scientific">Desulfovibrio legallii</name>
    <dbReference type="NCBI Taxonomy" id="571438"/>
    <lineage>
        <taxon>Bacteria</taxon>
        <taxon>Pseudomonadati</taxon>
        <taxon>Thermodesulfobacteriota</taxon>
        <taxon>Desulfovibrionia</taxon>
        <taxon>Desulfovibrionales</taxon>
        <taxon>Desulfovibrionaceae</taxon>
        <taxon>Desulfovibrio</taxon>
    </lineage>
</organism>
<dbReference type="Proteomes" id="UP000292919">
    <property type="component" value="Unassembled WGS sequence"/>
</dbReference>
<keyword evidence="2 5" id="KW-0812">Transmembrane</keyword>
<dbReference type="PANTHER" id="PTHR43359">
    <property type="entry name" value="FORMATE HYDROGENLYASE SUBUNIT 4"/>
    <property type="match status" value="1"/>
</dbReference>
<dbReference type="AlphaFoldDB" id="A0A6H3F8C4"/>
<keyword evidence="4 5" id="KW-0472">Membrane</keyword>
<dbReference type="InterPro" id="IPR052561">
    <property type="entry name" value="ComplexI_Subunit1"/>
</dbReference>